<reference evidence="3" key="1">
    <citation type="journal article" date="2021" name="Sci. Rep.">
        <title>Diploid genomic architecture of Nitzschia inconspicua, an elite biomass production diatom.</title>
        <authorList>
            <person name="Oliver A."/>
            <person name="Podell S."/>
            <person name="Pinowska A."/>
            <person name="Traller J.C."/>
            <person name="Smith S.R."/>
            <person name="McClure R."/>
            <person name="Beliaev A."/>
            <person name="Bohutskyi P."/>
            <person name="Hill E.A."/>
            <person name="Rabines A."/>
            <person name="Zheng H."/>
            <person name="Allen L.Z."/>
            <person name="Kuo A."/>
            <person name="Grigoriev I.V."/>
            <person name="Allen A.E."/>
            <person name="Hazlebeck D."/>
            <person name="Allen E.E."/>
        </authorList>
    </citation>
    <scope>NUCLEOTIDE SEQUENCE</scope>
    <source>
        <strain evidence="3">Hildebrandi</strain>
    </source>
</reference>
<dbReference type="AlphaFoldDB" id="A0A9K3LIW0"/>
<sequence>MMGYWLPLSVLVALILVFSSHPILGVASEETGATFSLFGSPIFIVKAMLFPKSLMGILGSSHQQHQRNISSQHHPTRKPTMMTGMKVVFDSFYEEDYGVGHVQIVEEEVPLQGKNRLSHERKREA</sequence>
<reference evidence="3" key="2">
    <citation type="submission" date="2021-04" db="EMBL/GenBank/DDBJ databases">
        <authorList>
            <person name="Podell S."/>
        </authorList>
    </citation>
    <scope>NUCLEOTIDE SEQUENCE</scope>
    <source>
        <strain evidence="3">Hildebrandi</strain>
    </source>
</reference>
<evidence type="ECO:0000256" key="2">
    <source>
        <dbReference type="SAM" id="SignalP"/>
    </source>
</evidence>
<feature type="signal peptide" evidence="2">
    <location>
        <begin position="1"/>
        <end position="25"/>
    </location>
</feature>
<evidence type="ECO:0000256" key="1">
    <source>
        <dbReference type="SAM" id="Phobius"/>
    </source>
</evidence>
<keyword evidence="1" id="KW-1133">Transmembrane helix</keyword>
<keyword evidence="4" id="KW-1185">Reference proteome</keyword>
<proteinExistence type="predicted"/>
<organism evidence="3 4">
    <name type="scientific">Nitzschia inconspicua</name>
    <dbReference type="NCBI Taxonomy" id="303405"/>
    <lineage>
        <taxon>Eukaryota</taxon>
        <taxon>Sar</taxon>
        <taxon>Stramenopiles</taxon>
        <taxon>Ochrophyta</taxon>
        <taxon>Bacillariophyta</taxon>
        <taxon>Bacillariophyceae</taxon>
        <taxon>Bacillariophycidae</taxon>
        <taxon>Bacillariales</taxon>
        <taxon>Bacillariaceae</taxon>
        <taxon>Nitzschia</taxon>
    </lineage>
</organism>
<dbReference type="EMBL" id="JAGRRH010000010">
    <property type="protein sequence ID" value="KAG7363230.1"/>
    <property type="molecule type" value="Genomic_DNA"/>
</dbReference>
<feature type="chain" id="PRO_5039943867" evidence="2">
    <location>
        <begin position="26"/>
        <end position="125"/>
    </location>
</feature>
<evidence type="ECO:0000313" key="4">
    <source>
        <dbReference type="Proteomes" id="UP000693970"/>
    </source>
</evidence>
<feature type="transmembrane region" description="Helical" evidence="1">
    <location>
        <begin position="35"/>
        <end position="58"/>
    </location>
</feature>
<evidence type="ECO:0000313" key="3">
    <source>
        <dbReference type="EMBL" id="KAG7363230.1"/>
    </source>
</evidence>
<gene>
    <name evidence="3" type="ORF">IV203_026590</name>
</gene>
<keyword evidence="2" id="KW-0732">Signal</keyword>
<keyword evidence="1" id="KW-0472">Membrane</keyword>
<comment type="caution">
    <text evidence="3">The sequence shown here is derived from an EMBL/GenBank/DDBJ whole genome shotgun (WGS) entry which is preliminary data.</text>
</comment>
<accession>A0A9K3LIW0</accession>
<name>A0A9K3LIW0_9STRA</name>
<protein>
    <submittedName>
        <fullName evidence="3">Uncharacterized protein</fullName>
    </submittedName>
</protein>
<dbReference type="Proteomes" id="UP000693970">
    <property type="component" value="Unassembled WGS sequence"/>
</dbReference>
<keyword evidence="1" id="KW-0812">Transmembrane</keyword>